<accession>A0ABT3ZQZ3</accession>
<dbReference type="CDD" id="cd11378">
    <property type="entry name" value="DUF296"/>
    <property type="match status" value="1"/>
</dbReference>
<keyword evidence="2" id="KW-0238">DNA-binding</keyword>
<protein>
    <submittedName>
        <fullName evidence="2">DNA-binding protein</fullName>
    </submittedName>
</protein>
<dbReference type="EMBL" id="JAPMXC010000006">
    <property type="protein sequence ID" value="MCY0388974.1"/>
    <property type="molecule type" value="Genomic_DNA"/>
</dbReference>
<reference evidence="2" key="1">
    <citation type="submission" date="2022-11" db="EMBL/GenBank/DDBJ databases">
        <title>Robbsia betulipollinis sp. nov., isolated from pollen of birch (Betula pendula).</title>
        <authorList>
            <person name="Shi H."/>
            <person name="Ambika Manirajan B."/>
            <person name="Ratering S."/>
            <person name="Geissler-Plaum R."/>
            <person name="Schnell S."/>
        </authorList>
    </citation>
    <scope>NUCLEOTIDE SEQUENCE</scope>
    <source>
        <strain evidence="2">Bb-Pol-6</strain>
    </source>
</reference>
<dbReference type="SUPFAM" id="SSF117856">
    <property type="entry name" value="AF0104/ALDC/Ptd012-like"/>
    <property type="match status" value="1"/>
</dbReference>
<dbReference type="InterPro" id="IPR005175">
    <property type="entry name" value="PPC_dom"/>
</dbReference>
<evidence type="ECO:0000313" key="2">
    <source>
        <dbReference type="EMBL" id="MCY0388974.1"/>
    </source>
</evidence>
<evidence type="ECO:0000259" key="1">
    <source>
        <dbReference type="PROSITE" id="PS51742"/>
    </source>
</evidence>
<feature type="domain" description="PPC" evidence="1">
    <location>
        <begin position="10"/>
        <end position="131"/>
    </location>
</feature>
<dbReference type="Pfam" id="PF03479">
    <property type="entry name" value="PCC"/>
    <property type="match status" value="1"/>
</dbReference>
<dbReference type="RefSeq" id="WP_267848841.1">
    <property type="nucleotide sequence ID" value="NZ_JAPMXC010000006.1"/>
</dbReference>
<organism evidence="2 3">
    <name type="scientific">Robbsia betulipollinis</name>
    <dbReference type="NCBI Taxonomy" id="2981849"/>
    <lineage>
        <taxon>Bacteria</taxon>
        <taxon>Pseudomonadati</taxon>
        <taxon>Pseudomonadota</taxon>
        <taxon>Betaproteobacteria</taxon>
        <taxon>Burkholderiales</taxon>
        <taxon>Burkholderiaceae</taxon>
        <taxon>Robbsia</taxon>
    </lineage>
</organism>
<dbReference type="PROSITE" id="PS51742">
    <property type="entry name" value="PPC"/>
    <property type="match status" value="1"/>
</dbReference>
<evidence type="ECO:0000313" key="3">
    <source>
        <dbReference type="Proteomes" id="UP001082899"/>
    </source>
</evidence>
<proteinExistence type="predicted"/>
<dbReference type="Gene3D" id="3.30.1330.80">
    <property type="entry name" value="Hypothetical protein, similar to alpha- acetolactate decarboxylase, domain 2"/>
    <property type="match status" value="1"/>
</dbReference>
<sequence>MTIDVSIESGVYGRLIVARLKPNEDLIESIEAMCVEHDIQRAVVRGVVGSLTAATLLRGDALSVREQCVAGPGVEILNVFGEVNVVGGLPTSHLSGIVADTNGDLFAGRFKKGANLSFITIEASIQEWLPA</sequence>
<dbReference type="Proteomes" id="UP001082899">
    <property type="component" value="Unassembled WGS sequence"/>
</dbReference>
<dbReference type="PANTHER" id="PTHR34988">
    <property type="entry name" value="PROTEIN, PUTATIVE-RELATED"/>
    <property type="match status" value="1"/>
</dbReference>
<comment type="caution">
    <text evidence="2">The sequence shown here is derived from an EMBL/GenBank/DDBJ whole genome shotgun (WGS) entry which is preliminary data.</text>
</comment>
<dbReference type="GO" id="GO:0003677">
    <property type="term" value="F:DNA binding"/>
    <property type="evidence" value="ECO:0007669"/>
    <property type="project" value="UniProtKB-KW"/>
</dbReference>
<gene>
    <name evidence="2" type="ORF">OVY01_17530</name>
</gene>
<name>A0ABT3ZQZ3_9BURK</name>
<dbReference type="PANTHER" id="PTHR34988:SF1">
    <property type="entry name" value="DNA-BINDING PROTEIN"/>
    <property type="match status" value="1"/>
</dbReference>
<keyword evidence="3" id="KW-1185">Reference proteome</keyword>